<dbReference type="Proteomes" id="UP000001610">
    <property type="component" value="Unassembled WGS sequence"/>
</dbReference>
<feature type="transmembrane region" description="Helical" evidence="4">
    <location>
        <begin position="150"/>
        <end position="170"/>
    </location>
</feature>
<dbReference type="GeneID" id="18167722"/>
<feature type="transmembrane region" description="Helical" evidence="4">
    <location>
        <begin position="427"/>
        <end position="447"/>
    </location>
</feature>
<dbReference type="InterPro" id="IPR036259">
    <property type="entry name" value="MFS_trans_sf"/>
</dbReference>
<dbReference type="eggNOG" id="KOG1802">
    <property type="taxonomic scope" value="Eukaryota"/>
</dbReference>
<feature type="compositionally biased region" description="Polar residues" evidence="3">
    <location>
        <begin position="15"/>
        <end position="31"/>
    </location>
</feature>
<evidence type="ECO:0000256" key="2">
    <source>
        <dbReference type="ARBA" id="ARBA00006727"/>
    </source>
</evidence>
<feature type="transmembrane region" description="Helical" evidence="4">
    <location>
        <begin position="125"/>
        <end position="144"/>
    </location>
</feature>
<feature type="transmembrane region" description="Helical" evidence="4">
    <location>
        <begin position="580"/>
        <end position="597"/>
    </location>
</feature>
<feature type="domain" description="DNA2/NAM7 helicase-like C-terminal" evidence="5">
    <location>
        <begin position="1341"/>
        <end position="1551"/>
    </location>
</feature>
<comment type="similarity">
    <text evidence="2">Belongs to the major facilitator superfamily. Monocarboxylate porter (TC 2.A.1.13) family.</text>
</comment>
<feature type="transmembrane region" description="Helical" evidence="4">
    <location>
        <begin position="296"/>
        <end position="315"/>
    </location>
</feature>
<keyword evidence="4" id="KW-1133">Transmembrane helix</keyword>
<feature type="region of interest" description="Disordered" evidence="3">
    <location>
        <begin position="1171"/>
        <end position="1191"/>
    </location>
</feature>
<dbReference type="VEuPathDB" id="FungiDB:CCM_05704"/>
<feature type="transmembrane region" description="Helical" evidence="4">
    <location>
        <begin position="324"/>
        <end position="343"/>
    </location>
</feature>
<feature type="compositionally biased region" description="Basic and acidic residues" evidence="3">
    <location>
        <begin position="806"/>
        <end position="815"/>
    </location>
</feature>
<feature type="compositionally biased region" description="Basic and acidic residues" evidence="3">
    <location>
        <begin position="1171"/>
        <end position="1190"/>
    </location>
</feature>
<dbReference type="Gene3D" id="1.20.1250.20">
    <property type="entry name" value="MFS general substrate transporter like domains"/>
    <property type="match status" value="2"/>
</dbReference>
<keyword evidence="4" id="KW-0812">Transmembrane</keyword>
<evidence type="ECO:0000313" key="7">
    <source>
        <dbReference type="Proteomes" id="UP000001610"/>
    </source>
</evidence>
<feature type="region of interest" description="Disordered" evidence="3">
    <location>
        <begin position="1"/>
        <end position="31"/>
    </location>
</feature>
<feature type="transmembrane region" description="Helical" evidence="4">
    <location>
        <begin position="396"/>
        <end position="415"/>
    </location>
</feature>
<dbReference type="PANTHER" id="PTHR11360">
    <property type="entry name" value="MONOCARBOXYLATE TRANSPORTER"/>
    <property type="match status" value="1"/>
</dbReference>
<dbReference type="HOGENOM" id="CLU_242259_0_0_1"/>
<dbReference type="Pfam" id="PF07690">
    <property type="entry name" value="MFS_1"/>
    <property type="match status" value="1"/>
</dbReference>
<feature type="transmembrane region" description="Helical" evidence="4">
    <location>
        <begin position="259"/>
        <end position="276"/>
    </location>
</feature>
<organism evidence="6 7">
    <name type="scientific">Cordyceps militaris (strain CM01)</name>
    <name type="common">Caterpillar fungus</name>
    <dbReference type="NCBI Taxonomy" id="983644"/>
    <lineage>
        <taxon>Eukaryota</taxon>
        <taxon>Fungi</taxon>
        <taxon>Dikarya</taxon>
        <taxon>Ascomycota</taxon>
        <taxon>Pezizomycotina</taxon>
        <taxon>Sordariomycetes</taxon>
        <taxon>Hypocreomycetidae</taxon>
        <taxon>Hypocreales</taxon>
        <taxon>Cordycipitaceae</taxon>
        <taxon>Cordyceps</taxon>
    </lineage>
</organism>
<feature type="transmembrane region" description="Helical" evidence="4">
    <location>
        <begin position="482"/>
        <end position="504"/>
    </location>
</feature>
<evidence type="ECO:0000256" key="4">
    <source>
        <dbReference type="SAM" id="Phobius"/>
    </source>
</evidence>
<dbReference type="RefSeq" id="XP_006670911.1">
    <property type="nucleotide sequence ID" value="XM_006670848.1"/>
</dbReference>
<dbReference type="InterPro" id="IPR011701">
    <property type="entry name" value="MFS"/>
</dbReference>
<dbReference type="eggNOG" id="KOG2504">
    <property type="taxonomic scope" value="Eukaryota"/>
</dbReference>
<evidence type="ECO:0000259" key="5">
    <source>
        <dbReference type="Pfam" id="PF13087"/>
    </source>
</evidence>
<feature type="transmembrane region" description="Helical" evidence="4">
    <location>
        <begin position="524"/>
        <end position="546"/>
    </location>
</feature>
<accession>G3JGZ0</accession>
<proteinExistence type="inferred from homology"/>
<feature type="transmembrane region" description="Helical" evidence="4">
    <location>
        <begin position="182"/>
        <end position="204"/>
    </location>
</feature>
<dbReference type="InterPro" id="IPR050327">
    <property type="entry name" value="Proton-linked_MCT"/>
</dbReference>
<dbReference type="STRING" id="983644.G3JGZ0"/>
<evidence type="ECO:0000313" key="6">
    <source>
        <dbReference type="EMBL" id="EGX91546.1"/>
    </source>
</evidence>
<evidence type="ECO:0000256" key="1">
    <source>
        <dbReference type="ARBA" id="ARBA00004141"/>
    </source>
</evidence>
<dbReference type="InParanoid" id="G3JGZ0"/>
<keyword evidence="4" id="KW-0472">Membrane</keyword>
<protein>
    <submittedName>
        <fullName evidence="6">MFS monocarboxylate transporter</fullName>
    </submittedName>
</protein>
<dbReference type="GO" id="GO:0016020">
    <property type="term" value="C:membrane"/>
    <property type="evidence" value="ECO:0007669"/>
    <property type="project" value="UniProtKB-SubCell"/>
</dbReference>
<feature type="transmembrane region" description="Helical" evidence="4">
    <location>
        <begin position="216"/>
        <end position="238"/>
    </location>
</feature>
<dbReference type="PANTHER" id="PTHR11360:SF287">
    <property type="entry name" value="MFS MONOCARBOXYLATE TRANSPORTER"/>
    <property type="match status" value="1"/>
</dbReference>
<dbReference type="Pfam" id="PF13087">
    <property type="entry name" value="AAA_12"/>
    <property type="match status" value="1"/>
</dbReference>
<dbReference type="Gene3D" id="3.40.50.300">
    <property type="entry name" value="P-loop containing nucleotide triphosphate hydrolases"/>
    <property type="match status" value="2"/>
</dbReference>
<dbReference type="KEGG" id="cmt:CCM_05704"/>
<feature type="transmembrane region" description="Helical" evidence="4">
    <location>
        <begin position="349"/>
        <end position="367"/>
    </location>
</feature>
<keyword evidence="7" id="KW-1185">Reference proteome</keyword>
<feature type="compositionally biased region" description="Acidic residues" evidence="3">
    <location>
        <begin position="816"/>
        <end position="827"/>
    </location>
</feature>
<reference evidence="6 7" key="1">
    <citation type="journal article" date="2011" name="Genome Biol.">
        <title>Genome sequence of the insect pathogenic fungus Cordyceps militaris, a valued traditional Chinese medicine.</title>
        <authorList>
            <person name="Zheng P."/>
            <person name="Xia Y."/>
            <person name="Xiao G."/>
            <person name="Xiong C."/>
            <person name="Hu X."/>
            <person name="Zhang S."/>
            <person name="Zheng H."/>
            <person name="Huang Y."/>
            <person name="Zhou Y."/>
            <person name="Wang S."/>
            <person name="Zhao G.P."/>
            <person name="Liu X."/>
            <person name="St Leger R.J."/>
            <person name="Wang C."/>
        </authorList>
    </citation>
    <scope>NUCLEOTIDE SEQUENCE [LARGE SCALE GENOMIC DNA]</scope>
    <source>
        <strain evidence="6 7">CM01</strain>
    </source>
</reference>
<gene>
    <name evidence="6" type="ORF">CCM_05704</name>
</gene>
<feature type="transmembrane region" description="Helical" evidence="4">
    <location>
        <begin position="92"/>
        <end position="113"/>
    </location>
</feature>
<comment type="subcellular location">
    <subcellularLocation>
        <location evidence="1">Membrane</location>
        <topology evidence="1">Multi-pass membrane protein</topology>
    </subcellularLocation>
</comment>
<dbReference type="InterPro" id="IPR027417">
    <property type="entry name" value="P-loop_NTPase"/>
</dbReference>
<feature type="region of interest" description="Disordered" evidence="3">
    <location>
        <begin position="1623"/>
        <end position="1657"/>
    </location>
</feature>
<feature type="region of interest" description="Disordered" evidence="3">
    <location>
        <begin position="806"/>
        <end position="836"/>
    </location>
</feature>
<dbReference type="EMBL" id="JH126402">
    <property type="protein sequence ID" value="EGX91546.1"/>
    <property type="molecule type" value="Genomic_DNA"/>
</dbReference>
<sequence>MSQPDSHSQQHRSIETLQMTDENATSATSLPPTDHGRDAYLALLCCTVAQAPIWGKPDPPMLKPFASGYSVAFGIFQEYYTSAASPIQAPPGAFATVGALQMGVMYLLMPVSSTTLSWFPRLRPWCGPLGLLITVASLCTSAYATTVGGLMVTQGALYSIGCGLLFSPISQHMDEWFAAKKGLAYGVMWAGKSLVGMAMPFVFSALLRRFGLRATLLSWAVASAAMMLPTLVVLRPRVPLHLQARNRRVSLAFLRRPSFWMMQVGIVLQALGYVMPSTYMASYATDVGYPAVTRPVLIALFSLSGAFGALCLGMLSDRLHAHKVILISALGSAAPVFLLWGLSRHLANVVLFALAYGFFAGGFSSTWTSMAREIQREDDGAADPALLFGLLMGGRGVGFVAGGPLSGALIAVPGVLTDEALGYATRYGPMILCTGLTAILSAWAPFWKISKAVQAAYENCIWNDVLYLKDEKQRQADTSRHLCRLAANADLGAQLVFISLSAFFNPITPLIQNIFKIFHFDADSILILLSASYSILGIRGFATLVARSNTRVKHGRISSQRGWPCGGRSQWQENSNREDLTVLIIVAGTAVTVPAPIRTTKLADFPLVVLDRTPNLRSDGSLEDALRDVSIALLASGPPVISENERLLLAGLEGPHENTAALSIETIKIDSRGSLRPLPRKTYFSTNRQRTIIQVAAVAEEVQLAKTKARLCKKLSTAFGLIPLQGSAIDQDWSDQEEKDLCLAQQYLVALDTSDKRLVRALPGIGQKVKLRFDLRNAKSDFPVVKLEETQIAEAVQYIYEEMDTEKRYSSHPDDTESESDSDESDTETLPNQLASNSNLKKAMQKLVRTVSQFSETENGPFSRSRAIQAALILSSGTCYGRDIPRERILSWVSANPWFKLSLAHTNKWPGIRVKPPPGVRSLKAFFQVETNWKPRWPRFLRNPTVKVKISLPRQYATLHETIEKMRLEIKGKLTYKPDLKVQWFEGHVHEKLNAMSCPSPLNSWWLYILDFQKIPENCHRNLHEVFPGLAKHIKAGAFQGEHAAVAEALTKTKAGKVILSGCPGSGKSTFCQKVASAVVDKGWNSTAGYGASSQEEPKRAQIIYTSPQNEQCKDAIKRFKLLNPGKRACRLYGYNRELQALIRGDDGKKPDLRNGTEGKSASKLHEALKQHAKKSAVEHEDPRNPRMDPHSLSSIIRAQIKGPILEELQKMWQLWKKDKELWHRREDDFKRIGHELLEAYVVKADAFFGTLVAVAQCHDHMGKFHGVLGRPALLIVDEVGRLTETHALLGVSLWQEVPTIFAGDNEQFGPIVATSGTHFNYFIQGEVFEFTSLFSAQSETSFLDRAAAMGGVDARLTSNHRVYGWAGEFPCKYLYKNKMIQTHTEDCPATEAVGEWFARRSSSTKNSLFVDLDSCEEEQGTSKINRISAYFVVQLAVDIAREMKLPLMEDYKKFEKPLENTASIRKGRILILVAYALQKMQVLQCLKKISPHEVDKSRISVRTIDDSPSHESEIVIVDLVRTENIGFLTIPGRLKVAATRAQLGTIWVGHGRLCQREENSLRILYNYHESHKAVVAVKGYNLVCENCWRAGHIEHRCSERNLRCYVCNKNSEYSRRHAARSCPQTTWPTPSDREAERWMSSPKSVDSVVRDPFATK</sequence>
<dbReference type="GO" id="GO:0022857">
    <property type="term" value="F:transmembrane transporter activity"/>
    <property type="evidence" value="ECO:0007669"/>
    <property type="project" value="InterPro"/>
</dbReference>
<name>G3JGZ0_CORMM</name>
<dbReference type="InterPro" id="IPR041679">
    <property type="entry name" value="DNA2/NAM7-like_C"/>
</dbReference>
<dbReference type="OrthoDB" id="2213137at2759"/>
<dbReference type="SUPFAM" id="SSF52540">
    <property type="entry name" value="P-loop containing nucleoside triphosphate hydrolases"/>
    <property type="match status" value="1"/>
</dbReference>
<evidence type="ECO:0000256" key="3">
    <source>
        <dbReference type="SAM" id="MobiDB-lite"/>
    </source>
</evidence>
<dbReference type="SUPFAM" id="SSF103473">
    <property type="entry name" value="MFS general substrate transporter"/>
    <property type="match status" value="1"/>
</dbReference>